<dbReference type="InterPro" id="IPR037217">
    <property type="entry name" value="Trp/Indoleamine_2_3_dOase-like"/>
</dbReference>
<feature type="binding site" description="proximal binding residue" evidence="4">
    <location>
        <position position="411"/>
    </location>
    <ligand>
        <name>heme b</name>
        <dbReference type="ChEBI" id="CHEBI:60344"/>
    </ligand>
    <ligandPart>
        <name>Fe</name>
        <dbReference type="ChEBI" id="CHEBI:18248"/>
    </ligandPart>
</feature>
<accession>A0AAE8SP43</accession>
<evidence type="ECO:0000313" key="6">
    <source>
        <dbReference type="EMBL" id="SPJ88689.1"/>
    </source>
</evidence>
<protein>
    <recommendedName>
        <fullName evidence="8">Indoleamine 2,3-dioxygenase</fullName>
    </recommendedName>
</protein>
<dbReference type="Pfam" id="PF01231">
    <property type="entry name" value="IDO"/>
    <property type="match status" value="1"/>
</dbReference>
<gene>
    <name evidence="6" type="ORF">FTOL_12583</name>
</gene>
<organism evidence="6 7">
    <name type="scientific">Fusarium torulosum</name>
    <dbReference type="NCBI Taxonomy" id="33205"/>
    <lineage>
        <taxon>Eukaryota</taxon>
        <taxon>Fungi</taxon>
        <taxon>Dikarya</taxon>
        <taxon>Ascomycota</taxon>
        <taxon>Pezizomycotina</taxon>
        <taxon>Sordariomycetes</taxon>
        <taxon>Hypocreomycetidae</taxon>
        <taxon>Hypocreales</taxon>
        <taxon>Nectriaceae</taxon>
        <taxon>Fusarium</taxon>
    </lineage>
</organism>
<dbReference type="GO" id="GO:0020037">
    <property type="term" value="F:heme binding"/>
    <property type="evidence" value="ECO:0007669"/>
    <property type="project" value="InterPro"/>
</dbReference>
<keyword evidence="5" id="KW-0732">Signal</keyword>
<keyword evidence="7" id="KW-1185">Reference proteome</keyword>
<dbReference type="GO" id="GO:0046872">
    <property type="term" value="F:metal ion binding"/>
    <property type="evidence" value="ECO:0007669"/>
    <property type="project" value="UniProtKB-KW"/>
</dbReference>
<dbReference type="GO" id="GO:0019441">
    <property type="term" value="P:L-tryptophan catabolic process to kynurenine"/>
    <property type="evidence" value="ECO:0007669"/>
    <property type="project" value="InterPro"/>
</dbReference>
<dbReference type="PANTHER" id="PTHR28657">
    <property type="entry name" value="INDOLEAMINE 2,3-DIOXYGENASE"/>
    <property type="match status" value="1"/>
</dbReference>
<evidence type="ECO:0008006" key="8">
    <source>
        <dbReference type="Google" id="ProtNLM"/>
    </source>
</evidence>
<dbReference type="PANTHER" id="PTHR28657:SF11">
    <property type="entry name" value="INDOLEAMINE 2,3-DIOXYGENASE"/>
    <property type="match status" value="1"/>
</dbReference>
<dbReference type="GO" id="GO:0033754">
    <property type="term" value="F:indoleamine 2,3-dioxygenase activity"/>
    <property type="evidence" value="ECO:0007669"/>
    <property type="project" value="TreeGrafter"/>
</dbReference>
<dbReference type="Proteomes" id="UP001187734">
    <property type="component" value="Unassembled WGS sequence"/>
</dbReference>
<evidence type="ECO:0000256" key="4">
    <source>
        <dbReference type="PIRSR" id="PIRSR600898-1"/>
    </source>
</evidence>
<name>A0AAE8SP43_9HYPO</name>
<feature type="signal peptide" evidence="5">
    <location>
        <begin position="1"/>
        <end position="27"/>
    </location>
</feature>
<dbReference type="GO" id="GO:0005737">
    <property type="term" value="C:cytoplasm"/>
    <property type="evidence" value="ECO:0007669"/>
    <property type="project" value="TreeGrafter"/>
</dbReference>
<proteinExistence type="inferred from homology"/>
<sequence length="496" mass="55660">MSSSVISLIALAVAVLALHRMLHHVAGKKTGTPATQGLKALAQHHETAAALLRLVDTDGAGSWPPRTTHGSNWPVALQPYHEIYLELLPLLSSAEPSLDDEVNNEKRSRYRELMRKLFADRINLAEVEGILVQAAAGNWDVCSRQAYNGFYSCIGVSRHAYRWATIPIVKVAQDEKLVDFPAELDVPWGHLQRHFGLKADSGNNTSNVLLNYNENGQRAYKINLDISDLVTSTEEAFFRLFWDVEVLKLTENHQGAPIYTEMIRANIAYDQNDKAACLKHMDNIADQLRGLLRVWYQSMTQVRVNKSVWLSYCQGFQGWGCGRMVDGEMVIFNGVSGSHTMFFMALDAFLGMDPYLSQENAARCIPHNQRELCATLRNHSFIKRLQAEGDKELVEASQKIVKHLKLWRSTHKTRVMPYLAQPAPERTMMTAGKSFIESGSDMAHLKILEDMLMGRLKKTIALSSRLLGIYGNNNSEILTTPRDGPLETKMPIPTVA</sequence>
<comment type="caution">
    <text evidence="6">The sequence shown here is derived from an EMBL/GenBank/DDBJ whole genome shotgun (WGS) entry which is preliminary data.</text>
</comment>
<evidence type="ECO:0000313" key="7">
    <source>
        <dbReference type="Proteomes" id="UP001187734"/>
    </source>
</evidence>
<evidence type="ECO:0000256" key="1">
    <source>
        <dbReference type="ARBA" id="ARBA00007119"/>
    </source>
</evidence>
<dbReference type="InterPro" id="IPR000898">
    <property type="entry name" value="Indolamine_dOase"/>
</dbReference>
<keyword evidence="4" id="KW-0349">Heme</keyword>
<dbReference type="AlphaFoldDB" id="A0AAE8SP43"/>
<comment type="similarity">
    <text evidence="1">Belongs to the indoleamine 2,3-dioxygenase family.</text>
</comment>
<evidence type="ECO:0000256" key="5">
    <source>
        <dbReference type="SAM" id="SignalP"/>
    </source>
</evidence>
<dbReference type="SUPFAM" id="SSF140959">
    <property type="entry name" value="Indolic compounds 2,3-dioxygenase-like"/>
    <property type="match status" value="1"/>
</dbReference>
<dbReference type="Gene3D" id="1.20.58.480">
    <property type="match status" value="1"/>
</dbReference>
<evidence type="ECO:0000256" key="3">
    <source>
        <dbReference type="ARBA" id="ARBA00023004"/>
    </source>
</evidence>
<reference evidence="6" key="1">
    <citation type="submission" date="2018-03" db="EMBL/GenBank/DDBJ databases">
        <authorList>
            <person name="Guldener U."/>
        </authorList>
    </citation>
    <scope>NUCLEOTIDE SEQUENCE</scope>
</reference>
<dbReference type="EMBL" id="ONZP01000615">
    <property type="protein sequence ID" value="SPJ88689.1"/>
    <property type="molecule type" value="Genomic_DNA"/>
</dbReference>
<keyword evidence="2 4" id="KW-0479">Metal-binding</keyword>
<feature type="chain" id="PRO_5042200937" description="Indoleamine 2,3-dioxygenase" evidence="5">
    <location>
        <begin position="28"/>
        <end position="496"/>
    </location>
</feature>
<evidence type="ECO:0000256" key="2">
    <source>
        <dbReference type="ARBA" id="ARBA00022723"/>
    </source>
</evidence>
<keyword evidence="3 4" id="KW-0408">Iron</keyword>
<dbReference type="GO" id="GO:0034354">
    <property type="term" value="P:'de novo' NAD+ biosynthetic process from L-tryptophan"/>
    <property type="evidence" value="ECO:0007669"/>
    <property type="project" value="TreeGrafter"/>
</dbReference>